<dbReference type="EMBL" id="HBUF01600142">
    <property type="protein sequence ID" value="CAG6775911.1"/>
    <property type="molecule type" value="Transcribed_RNA"/>
</dbReference>
<evidence type="ECO:0000313" key="1">
    <source>
        <dbReference type="EMBL" id="CAG6775911.1"/>
    </source>
</evidence>
<protein>
    <submittedName>
        <fullName evidence="1">Uncharacterized protein</fullName>
    </submittedName>
</protein>
<reference evidence="1" key="1">
    <citation type="submission" date="2021-05" db="EMBL/GenBank/DDBJ databases">
        <authorList>
            <person name="Alioto T."/>
            <person name="Alioto T."/>
            <person name="Gomez Garrido J."/>
        </authorList>
    </citation>
    <scope>NUCLEOTIDE SEQUENCE</scope>
</reference>
<organism evidence="1">
    <name type="scientific">Cacopsylla melanoneura</name>
    <dbReference type="NCBI Taxonomy" id="428564"/>
    <lineage>
        <taxon>Eukaryota</taxon>
        <taxon>Metazoa</taxon>
        <taxon>Ecdysozoa</taxon>
        <taxon>Arthropoda</taxon>
        <taxon>Hexapoda</taxon>
        <taxon>Insecta</taxon>
        <taxon>Pterygota</taxon>
        <taxon>Neoptera</taxon>
        <taxon>Paraneoptera</taxon>
        <taxon>Hemiptera</taxon>
        <taxon>Sternorrhyncha</taxon>
        <taxon>Psylloidea</taxon>
        <taxon>Psyllidae</taxon>
        <taxon>Psyllinae</taxon>
        <taxon>Cacopsylla</taxon>
    </lineage>
</organism>
<name>A0A8D9B6H1_9HEMI</name>
<dbReference type="PANTHER" id="PTHR45913">
    <property type="entry name" value="EPM2A-INTERACTING PROTEIN 1"/>
    <property type="match status" value="1"/>
</dbReference>
<sequence length="125" mass="14419">MLCDNTVENNNYKSSLRRLGTKKGNIERHFKSMHADVGKKFPPQSLMRKEKVKQLKSKLFEQQSTFVKKTLQNEAATIASFRVAKVIARRKKPYQDGEMIKEAFVEAGEALFAGFKNKTEMHFFS</sequence>
<proteinExistence type="predicted"/>
<accession>A0A8D9B6H1</accession>
<dbReference type="AlphaFoldDB" id="A0A8D9B6H1"/>
<dbReference type="PANTHER" id="PTHR45913:SF21">
    <property type="entry name" value="DUF4371 DOMAIN-CONTAINING PROTEIN"/>
    <property type="match status" value="1"/>
</dbReference>